<proteinExistence type="predicted"/>
<dbReference type="Pfam" id="PF13692">
    <property type="entry name" value="Glyco_trans_1_4"/>
    <property type="match status" value="1"/>
</dbReference>
<organism evidence="2 3">
    <name type="scientific">Flavobacterium degerlachei</name>
    <dbReference type="NCBI Taxonomy" id="229203"/>
    <lineage>
        <taxon>Bacteria</taxon>
        <taxon>Pseudomonadati</taxon>
        <taxon>Bacteroidota</taxon>
        <taxon>Flavobacteriia</taxon>
        <taxon>Flavobacteriales</taxon>
        <taxon>Flavobacteriaceae</taxon>
        <taxon>Flavobacterium</taxon>
    </lineage>
</organism>
<feature type="domain" description="Glycosyltransferase subfamily 4-like N-terminal" evidence="1">
    <location>
        <begin position="12"/>
        <end position="166"/>
    </location>
</feature>
<dbReference type="Proteomes" id="UP000198569">
    <property type="component" value="Unassembled WGS sequence"/>
</dbReference>
<protein>
    <submittedName>
        <fullName evidence="2">Glycosyltransferase involved in cell wall bisynthesis</fullName>
    </submittedName>
</protein>
<gene>
    <name evidence="2" type="ORF">SAMN05444338_108143</name>
</gene>
<evidence type="ECO:0000313" key="2">
    <source>
        <dbReference type="EMBL" id="SDX25554.1"/>
    </source>
</evidence>
<dbReference type="Pfam" id="PF13439">
    <property type="entry name" value="Glyco_transf_4"/>
    <property type="match status" value="1"/>
</dbReference>
<evidence type="ECO:0000313" key="3">
    <source>
        <dbReference type="Proteomes" id="UP000198569"/>
    </source>
</evidence>
<dbReference type="Gene3D" id="3.40.50.2000">
    <property type="entry name" value="Glycogen Phosphorylase B"/>
    <property type="match status" value="2"/>
</dbReference>
<dbReference type="CDD" id="cd03801">
    <property type="entry name" value="GT4_PimA-like"/>
    <property type="match status" value="1"/>
</dbReference>
<dbReference type="RefSeq" id="WP_091432426.1">
    <property type="nucleotide sequence ID" value="NZ_FNMV01000008.1"/>
</dbReference>
<dbReference type="STRING" id="229203.SAMN05444338_108143"/>
<accession>A0A1H3A8Q2</accession>
<dbReference type="AlphaFoldDB" id="A0A1H3A8Q2"/>
<dbReference type="InterPro" id="IPR028098">
    <property type="entry name" value="Glyco_trans_4-like_N"/>
</dbReference>
<keyword evidence="3" id="KW-1185">Reference proteome</keyword>
<keyword evidence="2" id="KW-0808">Transferase</keyword>
<dbReference type="PANTHER" id="PTHR12526">
    <property type="entry name" value="GLYCOSYLTRANSFERASE"/>
    <property type="match status" value="1"/>
</dbReference>
<dbReference type="GO" id="GO:0016757">
    <property type="term" value="F:glycosyltransferase activity"/>
    <property type="evidence" value="ECO:0007669"/>
    <property type="project" value="UniProtKB-ARBA"/>
</dbReference>
<dbReference type="PANTHER" id="PTHR12526:SF630">
    <property type="entry name" value="GLYCOSYLTRANSFERASE"/>
    <property type="match status" value="1"/>
</dbReference>
<reference evidence="3" key="1">
    <citation type="submission" date="2016-10" db="EMBL/GenBank/DDBJ databases">
        <authorList>
            <person name="Varghese N."/>
            <person name="Submissions S."/>
        </authorList>
    </citation>
    <scope>NUCLEOTIDE SEQUENCE [LARGE SCALE GENOMIC DNA]</scope>
    <source>
        <strain evidence="3">DSM 15718</strain>
    </source>
</reference>
<dbReference type="SUPFAM" id="SSF53756">
    <property type="entry name" value="UDP-Glycosyltransferase/glycogen phosphorylase"/>
    <property type="match status" value="1"/>
</dbReference>
<evidence type="ECO:0000259" key="1">
    <source>
        <dbReference type="Pfam" id="PF13439"/>
    </source>
</evidence>
<dbReference type="EMBL" id="FNMV01000008">
    <property type="protein sequence ID" value="SDX25554.1"/>
    <property type="molecule type" value="Genomic_DNA"/>
</dbReference>
<name>A0A1H3A8Q2_9FLAO</name>
<dbReference type="OrthoDB" id="1522162at2"/>
<sequence>MTILHVSAVKNWGGGENHIENLSIELSATNPEVKNIVLCVENGLFHNRLIKSDIIHETAPLAYNLDFRFSKKIIQICKTNKVDVIHIHDPSAIALCIIADKFYSLPPFIFSKKTSFPIKKKRSTLYKYNYSKIKKYLCVSNETKRVTAESIKDKNKLITIYHGTNLKNKSSETPFLLREKFNVDPSKKIIGVIGNHIRAKHFETLIETVDLIINNEKRKDIIFVQIGNFTDRTPELLESVKKNNLENDIIFLGYTANASNFIPQFDALLVTSQSEGVPQVIFESFYHKKPVISTDVGGIPEIIEDGVNGLLAPKHNPQVLADKIIKLFGNSDLTPQFTSIAYEKLVSLYTTTIMAQKTLEQYKKIIDGKS</sequence>